<protein>
    <recommendedName>
        <fullName evidence="1">LtfC/p132/Gp6 beta-sandwich domain-containing protein</fullName>
    </recommendedName>
</protein>
<keyword evidence="3" id="KW-1185">Reference proteome</keyword>
<dbReference type="Pfam" id="PF23926">
    <property type="entry name" value="LtfC"/>
    <property type="match status" value="1"/>
</dbReference>
<dbReference type="Proteomes" id="UP000185469">
    <property type="component" value="Chromosome"/>
</dbReference>
<proteinExistence type="predicted"/>
<name>A0A1L7CXA8_9CORY</name>
<gene>
    <name evidence="2" type="ORF">CSPHI_05060</name>
</gene>
<dbReference type="KEGG" id="csph:CSPHI_05060"/>
<sequence>MTTPGIAHTAPGGLAPVWWEPLLIDGADWTWSASIHGEHTITAGELIMDGRRWPAEVTAHTISLRVPAADHQHIGDHAAATLYLDLGDGTRIAWIHGRTTRGEAA</sequence>
<evidence type="ECO:0000259" key="1">
    <source>
        <dbReference type="Pfam" id="PF23926"/>
    </source>
</evidence>
<dbReference type="InterPro" id="IPR055688">
    <property type="entry name" value="LtfC/p132/Gp6_b-sand"/>
</dbReference>
<dbReference type="EMBL" id="CP009248">
    <property type="protein sequence ID" value="APT90509.1"/>
    <property type="molecule type" value="Genomic_DNA"/>
</dbReference>
<evidence type="ECO:0000313" key="3">
    <source>
        <dbReference type="Proteomes" id="UP000185469"/>
    </source>
</evidence>
<dbReference type="STRING" id="1437874.CSPHI_05060"/>
<dbReference type="OrthoDB" id="6396444at2"/>
<feature type="domain" description="LtfC/p132/Gp6 beta-sandwich" evidence="1">
    <location>
        <begin position="23"/>
        <end position="99"/>
    </location>
</feature>
<reference evidence="2 3" key="1">
    <citation type="submission" date="2014-08" db="EMBL/GenBank/DDBJ databases">
        <title>Complete genome sequence of Corynebacterium sphenisci CECT 5990(T) (=DSM 44792(T)), isolated from healthy wild penguins.</title>
        <authorList>
            <person name="Ruckert C."/>
            <person name="Albersmeier A."/>
            <person name="Winkler A."/>
            <person name="Kalinowski J."/>
        </authorList>
    </citation>
    <scope>NUCLEOTIDE SEQUENCE [LARGE SCALE GENOMIC DNA]</scope>
    <source>
        <strain evidence="2 3">DSM 44792</strain>
    </source>
</reference>
<accession>A0A1L7CXA8</accession>
<evidence type="ECO:0000313" key="2">
    <source>
        <dbReference type="EMBL" id="APT90509.1"/>
    </source>
</evidence>
<dbReference type="RefSeq" id="WP_075691765.1">
    <property type="nucleotide sequence ID" value="NZ_CP009248.1"/>
</dbReference>
<dbReference type="AlphaFoldDB" id="A0A1L7CXA8"/>
<organism evidence="2 3">
    <name type="scientific">Corynebacterium sphenisci DSM 44792</name>
    <dbReference type="NCBI Taxonomy" id="1437874"/>
    <lineage>
        <taxon>Bacteria</taxon>
        <taxon>Bacillati</taxon>
        <taxon>Actinomycetota</taxon>
        <taxon>Actinomycetes</taxon>
        <taxon>Mycobacteriales</taxon>
        <taxon>Corynebacteriaceae</taxon>
        <taxon>Corynebacterium</taxon>
    </lineage>
</organism>